<proteinExistence type="predicted"/>
<keyword evidence="2" id="KW-1185">Reference proteome</keyword>
<sequence length="192" mass="21198">MAHGFLQSGAALRDQWWQSSSGVLVVARDINVLGKVARMEGVRCVDKIDFEYDNHQFQRALVMSAGGYQRAKECLLENVDHWKRLGPEMLRGFFSVAAGESGELITGEVLGRKFNIHLSPLVDDQKGYAEAIVSTRSLSGDALNECCRFLVAANGSVLNAEKDELLAWDDDAQSYRLLIAIARRVLSSPVLV</sequence>
<dbReference type="AlphaFoldDB" id="A0A1Q9WIZ7"/>
<comment type="caution">
    <text evidence="1">The sequence shown here is derived from an EMBL/GenBank/DDBJ whole genome shotgun (WGS) entry which is preliminary data.</text>
</comment>
<accession>A0A1Q9WIZ7</accession>
<evidence type="ECO:0000313" key="1">
    <source>
        <dbReference type="EMBL" id="OLT98756.1"/>
    </source>
</evidence>
<reference evidence="1" key="1">
    <citation type="submission" date="2017-01" db="EMBL/GenBank/DDBJ databases">
        <authorList>
            <person name="Poblete-Castro I."/>
        </authorList>
    </citation>
    <scope>NUCLEOTIDE SEQUENCE [LARGE SCALE GENOMIC DNA]</scope>
    <source>
        <strain evidence="1">MT1</strain>
    </source>
</reference>
<dbReference type="Proteomes" id="UP000186756">
    <property type="component" value="Unassembled WGS sequence"/>
</dbReference>
<gene>
    <name evidence="1" type="ORF">BVK86_28675</name>
</gene>
<organism evidence="1 2">
    <name type="scientific">Pseudomonas reinekei</name>
    <dbReference type="NCBI Taxonomy" id="395598"/>
    <lineage>
        <taxon>Bacteria</taxon>
        <taxon>Pseudomonadati</taxon>
        <taxon>Pseudomonadota</taxon>
        <taxon>Gammaproteobacteria</taxon>
        <taxon>Pseudomonadales</taxon>
        <taxon>Pseudomonadaceae</taxon>
        <taxon>Pseudomonas</taxon>
    </lineage>
</organism>
<evidence type="ECO:0000313" key="2">
    <source>
        <dbReference type="Proteomes" id="UP000186756"/>
    </source>
</evidence>
<dbReference type="EMBL" id="MSTQ01000035">
    <property type="protein sequence ID" value="OLT98756.1"/>
    <property type="molecule type" value="Genomic_DNA"/>
</dbReference>
<name>A0A1Q9WIZ7_PSERE</name>
<protein>
    <submittedName>
        <fullName evidence="1">Uncharacterized protein</fullName>
    </submittedName>
</protein>